<dbReference type="GO" id="GO:0070402">
    <property type="term" value="F:NADPH binding"/>
    <property type="evidence" value="ECO:0007669"/>
    <property type="project" value="UniProtKB-UniRule"/>
</dbReference>
<dbReference type="CDD" id="cd02811">
    <property type="entry name" value="IDI-2_FMN"/>
    <property type="match status" value="1"/>
</dbReference>
<accession>E0NIY9</accession>
<dbReference type="InterPro" id="IPR011179">
    <property type="entry name" value="IPdP_isomerase"/>
</dbReference>
<comment type="subunit">
    <text evidence="10 11">Homooctamer. Dimer of tetramers.</text>
</comment>
<evidence type="ECO:0000259" key="12">
    <source>
        <dbReference type="Pfam" id="PF01070"/>
    </source>
</evidence>
<dbReference type="EC" id="5.3.3.2" evidence="11"/>
<feature type="binding site" evidence="11">
    <location>
        <begin position="280"/>
        <end position="281"/>
    </location>
    <ligand>
        <name>FMN</name>
        <dbReference type="ChEBI" id="CHEBI:58210"/>
    </ligand>
</feature>
<feature type="binding site" evidence="11">
    <location>
        <position position="212"/>
    </location>
    <ligand>
        <name>FMN</name>
        <dbReference type="ChEBI" id="CHEBI:58210"/>
    </ligand>
</feature>
<dbReference type="GO" id="GO:0010181">
    <property type="term" value="F:FMN binding"/>
    <property type="evidence" value="ECO:0007669"/>
    <property type="project" value="UniProtKB-UniRule"/>
</dbReference>
<feature type="binding site" evidence="11">
    <location>
        <begin position="61"/>
        <end position="63"/>
    </location>
    <ligand>
        <name>FMN</name>
        <dbReference type="ChEBI" id="CHEBI:58210"/>
    </ligand>
</feature>
<dbReference type="STRING" id="862517.HMPREF9225_0128"/>
<evidence type="ECO:0000256" key="4">
    <source>
        <dbReference type="ARBA" id="ARBA00022643"/>
    </source>
</evidence>
<feature type="binding site" evidence="11">
    <location>
        <position position="182"/>
    </location>
    <ligand>
        <name>FMN</name>
        <dbReference type="ChEBI" id="CHEBI:58210"/>
    </ligand>
</feature>
<evidence type="ECO:0000256" key="1">
    <source>
        <dbReference type="ARBA" id="ARBA00001917"/>
    </source>
</evidence>
<evidence type="ECO:0000256" key="9">
    <source>
        <dbReference type="ARBA" id="ARBA00023235"/>
    </source>
</evidence>
<keyword evidence="2 11" id="KW-0963">Cytoplasm</keyword>
<keyword evidence="9 11" id="KW-0413">Isomerase</keyword>
<proteinExistence type="inferred from homology"/>
<feature type="binding site" evidence="11">
    <location>
        <begin position="259"/>
        <end position="261"/>
    </location>
    <ligand>
        <name>FMN</name>
        <dbReference type="ChEBI" id="CHEBI:58210"/>
    </ligand>
</feature>
<keyword evidence="6 11" id="KW-0460">Magnesium</keyword>
<feature type="domain" description="FMN-dependent dehydrogenase" evidence="12">
    <location>
        <begin position="166"/>
        <end position="324"/>
    </location>
</feature>
<feature type="binding site" evidence="11">
    <location>
        <position position="91"/>
    </location>
    <ligand>
        <name>FMN</name>
        <dbReference type="ChEBI" id="CHEBI:58210"/>
    </ligand>
</feature>
<dbReference type="GO" id="GO:0004452">
    <property type="term" value="F:isopentenyl-diphosphate delta-isomerase activity"/>
    <property type="evidence" value="ECO:0007669"/>
    <property type="project" value="UniProtKB-UniRule"/>
</dbReference>
<comment type="cofactor">
    <cofactor evidence="11">
        <name>NADPH</name>
        <dbReference type="ChEBI" id="CHEBI:57783"/>
    </cofactor>
</comment>
<gene>
    <name evidence="11 13" type="primary">fni</name>
    <name evidence="13" type="ORF">HMPREF9225_0128</name>
</gene>
<keyword evidence="7 11" id="KW-0521">NADP</keyword>
<comment type="function">
    <text evidence="11">Involved in the biosynthesis of isoprenoids. Catalyzes the 1,3-allylic rearrangement of the homoallylic substrate isopentenyl (IPP) to its allylic isomer, dimethylallyl diphosphate (DMAPP).</text>
</comment>
<dbReference type="RefSeq" id="WP_008900964.1">
    <property type="nucleotide sequence ID" value="NZ_GL397071.1"/>
</dbReference>
<comment type="cofactor">
    <cofactor evidence="11">
        <name>Mg(2+)</name>
        <dbReference type="ChEBI" id="CHEBI:18420"/>
    </cofactor>
</comment>
<comment type="caution">
    <text evidence="11">Lacks conserved residue(s) required for the propagation of feature annotation.</text>
</comment>
<comment type="caution">
    <text evidence="13">The sequence shown here is derived from an EMBL/GenBank/DDBJ whole genome shotgun (WGS) entry which is preliminary data.</text>
</comment>
<dbReference type="GO" id="GO:0000287">
    <property type="term" value="F:magnesium ion binding"/>
    <property type="evidence" value="ECO:0007669"/>
    <property type="project" value="UniProtKB-UniRule"/>
</dbReference>
<dbReference type="NCBIfam" id="TIGR02151">
    <property type="entry name" value="IPP_isom_2"/>
    <property type="match status" value="1"/>
</dbReference>
<dbReference type="SMART" id="SM01240">
    <property type="entry name" value="IMPDH"/>
    <property type="match status" value="1"/>
</dbReference>
<comment type="subcellular location">
    <subcellularLocation>
        <location evidence="11">Cytoplasm</location>
    </subcellularLocation>
</comment>
<reference evidence="13 14" key="1">
    <citation type="submission" date="2010-07" db="EMBL/GenBank/DDBJ databases">
        <authorList>
            <person name="Muzny D."/>
            <person name="Qin X."/>
            <person name="Deng J."/>
            <person name="Jiang H."/>
            <person name="Liu Y."/>
            <person name="Qu J."/>
            <person name="Song X.-Z."/>
            <person name="Zhang L."/>
            <person name="Thornton R."/>
            <person name="Coyle M."/>
            <person name="Francisco L."/>
            <person name="Jackson L."/>
            <person name="Javaid M."/>
            <person name="Korchina V."/>
            <person name="Kovar C."/>
            <person name="Mata R."/>
            <person name="Mathew T."/>
            <person name="Ngo R."/>
            <person name="Nguyen L."/>
            <person name="Nguyen N."/>
            <person name="Okwuonu G."/>
            <person name="Ongeri F."/>
            <person name="Pham C."/>
            <person name="Simmons D."/>
            <person name="Wilczek-Boney K."/>
            <person name="Hale W."/>
            <person name="Jakkamsetti A."/>
            <person name="Pham P."/>
            <person name="Ruth R."/>
            <person name="San Lucas F."/>
            <person name="Warren J."/>
            <person name="Zhang J."/>
            <person name="Zhao Z."/>
            <person name="Zhou C."/>
            <person name="Zhu D."/>
            <person name="Lee S."/>
            <person name="Bess C."/>
            <person name="Blankenburg K."/>
            <person name="Forbes L."/>
            <person name="Fu Q."/>
            <person name="Gubbala S."/>
            <person name="Hirani K."/>
            <person name="Jayaseelan J.C."/>
            <person name="Lara F."/>
            <person name="Munidasa M."/>
            <person name="Palculict T."/>
            <person name="Patil S."/>
            <person name="Pu L.-L."/>
            <person name="Saada N."/>
            <person name="Tang L."/>
            <person name="Weissenberger G."/>
            <person name="Zhu Y."/>
            <person name="Hemphill L."/>
            <person name="Shang Y."/>
            <person name="Youmans B."/>
            <person name="Ayvaz T."/>
            <person name="Ross M."/>
            <person name="Santibanez J."/>
            <person name="Aqrawi P."/>
            <person name="Gross S."/>
            <person name="Joshi V."/>
            <person name="Fowler G."/>
            <person name="Nazareth L."/>
            <person name="Reid J."/>
            <person name="Worley K."/>
            <person name="Petrosino J."/>
            <person name="Highlander S."/>
            <person name="Gibbs R."/>
        </authorList>
    </citation>
    <scope>NUCLEOTIDE SEQUENCE [LARGE SCALE GENOMIC DNA]</scope>
    <source>
        <strain evidence="13 14">ATCC BAA-1640</strain>
    </source>
</reference>
<dbReference type="GO" id="GO:0006207">
    <property type="term" value="P:'de novo' pyrimidine nucleobase biosynthetic process"/>
    <property type="evidence" value="ECO:0007669"/>
    <property type="project" value="InterPro"/>
</dbReference>
<dbReference type="eggNOG" id="COG1304">
    <property type="taxonomic scope" value="Bacteria"/>
</dbReference>
<protein>
    <recommendedName>
        <fullName evidence="11">Isopentenyl-diphosphate delta-isomerase</fullName>
        <shortName evidence="11">IPP isomerase</shortName>
        <ecNumber evidence="11">5.3.3.2</ecNumber>
    </recommendedName>
    <alternativeName>
        <fullName evidence="11">Isopentenyl diphosphate:dimethylallyl diphosphate isomerase</fullName>
    </alternativeName>
    <alternativeName>
        <fullName evidence="11">Isopentenyl pyrophosphate isomerase</fullName>
    </alternativeName>
    <alternativeName>
        <fullName evidence="11">Type 2 isopentenyl diphosphate isomerase</fullName>
        <shortName evidence="11">IDI-2</shortName>
    </alternativeName>
</protein>
<evidence type="ECO:0000256" key="11">
    <source>
        <dbReference type="HAMAP-Rule" id="MF_00354"/>
    </source>
</evidence>
<dbReference type="PANTHER" id="PTHR43665">
    <property type="entry name" value="ISOPENTENYL-DIPHOSPHATE DELTA-ISOMERASE"/>
    <property type="match status" value="1"/>
</dbReference>
<evidence type="ECO:0000313" key="14">
    <source>
        <dbReference type="Proteomes" id="UP000003280"/>
    </source>
</evidence>
<dbReference type="AlphaFoldDB" id="E0NIY9"/>
<evidence type="ECO:0000256" key="8">
    <source>
        <dbReference type="ARBA" id="ARBA00023229"/>
    </source>
</evidence>
<feature type="binding site" evidence="11">
    <location>
        <position position="207"/>
    </location>
    <ligand>
        <name>FMN</name>
        <dbReference type="ChEBI" id="CHEBI:58210"/>
    </ligand>
</feature>
<dbReference type="InterPro" id="IPR013785">
    <property type="entry name" value="Aldolase_TIM"/>
</dbReference>
<dbReference type="HOGENOM" id="CLU_065515_0_0_9"/>
<keyword evidence="4 11" id="KW-0288">FMN</keyword>
<dbReference type="EMBL" id="AEEH01000013">
    <property type="protein sequence ID" value="EFM26241.1"/>
    <property type="molecule type" value="Genomic_DNA"/>
</dbReference>
<dbReference type="SUPFAM" id="SSF51395">
    <property type="entry name" value="FMN-linked oxidoreductases"/>
    <property type="match status" value="1"/>
</dbReference>
<feature type="binding site" evidence="11">
    <location>
        <position position="150"/>
    </location>
    <ligand>
        <name>substrate</name>
    </ligand>
</feature>
<sequence>MRKYRKREHIENYLRSSYTGSPLFDDVMLMHNSLPECDFYEVDTSTMFLNKKINFPLMINAMTGGSDFTEDINRDLSKIAKEFNLPMAVGSQTIALEDKDAIKSFKIVRDNMKDGIVLGNLSGRATIDEAKFAVEMIGADGLQIHLNPAQELAMEEGDRTFRGILTNIEKIVSSLDVPVIVKEVGFGMSKDVVKKLYDIGVRIVDVSGYGGTNFMEVENLRNPENDLSELYSWGIPTAMSVIGAKSLGLDDLQIISSGGVKNSLDVVKSIVIGADMVAISGEILSYLVHGGYEYTMQYLAGLIYKTKIVMTLTGAKNIEELKESKYLITGKLQDLLCGCESK</sequence>
<dbReference type="InterPro" id="IPR000262">
    <property type="entry name" value="FMN-dep_DH"/>
</dbReference>
<evidence type="ECO:0000256" key="5">
    <source>
        <dbReference type="ARBA" id="ARBA00022723"/>
    </source>
</evidence>
<dbReference type="HAMAP" id="MF_00354">
    <property type="entry name" value="Idi_2"/>
    <property type="match status" value="1"/>
</dbReference>
<evidence type="ECO:0000256" key="10">
    <source>
        <dbReference type="ARBA" id="ARBA00025810"/>
    </source>
</evidence>
<evidence type="ECO:0000313" key="13">
    <source>
        <dbReference type="EMBL" id="EFM26241.1"/>
    </source>
</evidence>
<dbReference type="PANTHER" id="PTHR43665:SF1">
    <property type="entry name" value="ISOPENTENYL-DIPHOSPHATE DELTA-ISOMERASE"/>
    <property type="match status" value="1"/>
</dbReference>
<feature type="binding site" evidence="11">
    <location>
        <position position="120"/>
    </location>
    <ligand>
        <name>FMN</name>
        <dbReference type="ChEBI" id="CHEBI:58210"/>
    </ligand>
</feature>
<feature type="binding site" evidence="11">
    <location>
        <position position="151"/>
    </location>
    <ligand>
        <name>Mg(2+)</name>
        <dbReference type="ChEBI" id="CHEBI:18420"/>
    </ligand>
</feature>
<evidence type="ECO:0000256" key="7">
    <source>
        <dbReference type="ARBA" id="ARBA00022857"/>
    </source>
</evidence>
<evidence type="ECO:0000256" key="3">
    <source>
        <dbReference type="ARBA" id="ARBA00022630"/>
    </source>
</evidence>
<dbReference type="GO" id="GO:0008299">
    <property type="term" value="P:isoprenoid biosynthetic process"/>
    <property type="evidence" value="ECO:0007669"/>
    <property type="project" value="UniProtKB-UniRule"/>
</dbReference>
<organism evidence="13 14">
    <name type="scientific">Peptoniphilus duerdenii ATCC BAA-1640</name>
    <dbReference type="NCBI Taxonomy" id="862517"/>
    <lineage>
        <taxon>Bacteria</taxon>
        <taxon>Bacillati</taxon>
        <taxon>Bacillota</taxon>
        <taxon>Tissierellia</taxon>
        <taxon>Tissierellales</taxon>
        <taxon>Peptoniphilaceae</taxon>
        <taxon>Peptoniphilus</taxon>
    </lineage>
</organism>
<keyword evidence="3 11" id="KW-0285">Flavoprotein</keyword>
<dbReference type="PROSITE" id="PS00912">
    <property type="entry name" value="DHODEHASE_2"/>
    <property type="match status" value="1"/>
</dbReference>
<evidence type="ECO:0000256" key="6">
    <source>
        <dbReference type="ARBA" id="ARBA00022842"/>
    </source>
</evidence>
<dbReference type="OrthoDB" id="9795032at2"/>
<dbReference type="GO" id="GO:0005737">
    <property type="term" value="C:cytoplasm"/>
    <property type="evidence" value="ECO:0007669"/>
    <property type="project" value="UniProtKB-SubCell"/>
</dbReference>
<dbReference type="GO" id="GO:0016627">
    <property type="term" value="F:oxidoreductase activity, acting on the CH-CH group of donors"/>
    <property type="evidence" value="ECO:0007669"/>
    <property type="project" value="InterPro"/>
</dbReference>
<keyword evidence="14" id="KW-1185">Reference proteome</keyword>
<keyword evidence="8 11" id="KW-0414">Isoprene biosynthesis</keyword>
<dbReference type="Gene3D" id="3.20.20.70">
    <property type="entry name" value="Aldolase class I"/>
    <property type="match status" value="1"/>
</dbReference>
<name>E0NIY9_9FIRM</name>
<evidence type="ECO:0000256" key="2">
    <source>
        <dbReference type="ARBA" id="ARBA00022490"/>
    </source>
</evidence>
<dbReference type="PIRSF" id="PIRSF003314">
    <property type="entry name" value="IPP_isomerase"/>
    <property type="match status" value="1"/>
</dbReference>
<feature type="binding site" evidence="11">
    <location>
        <begin position="5"/>
        <end position="6"/>
    </location>
    <ligand>
        <name>substrate</name>
    </ligand>
</feature>
<dbReference type="Pfam" id="PF01070">
    <property type="entry name" value="FMN_dh"/>
    <property type="match status" value="1"/>
</dbReference>
<keyword evidence="5 11" id="KW-0479">Metal-binding</keyword>
<comment type="cofactor">
    <cofactor evidence="1 11">
        <name>FMN</name>
        <dbReference type="ChEBI" id="CHEBI:58210"/>
    </cofactor>
</comment>
<comment type="similarity">
    <text evidence="11">Belongs to the IPP isomerase type 2 family.</text>
</comment>
<dbReference type="InterPro" id="IPR001295">
    <property type="entry name" value="Dihydroorotate_DH_CS"/>
</dbReference>
<comment type="catalytic activity">
    <reaction evidence="11">
        <text>isopentenyl diphosphate = dimethylallyl diphosphate</text>
        <dbReference type="Rhea" id="RHEA:23284"/>
        <dbReference type="ChEBI" id="CHEBI:57623"/>
        <dbReference type="ChEBI" id="CHEBI:128769"/>
        <dbReference type="EC" id="5.3.3.2"/>
    </reaction>
</comment>
<dbReference type="Proteomes" id="UP000003280">
    <property type="component" value="Unassembled WGS sequence"/>
</dbReference>